<keyword evidence="2" id="KW-1185">Reference proteome</keyword>
<name>A0A2T9Y6A4_9FUNG</name>
<proteinExistence type="predicted"/>
<reference evidence="1 2" key="1">
    <citation type="journal article" date="2018" name="MBio">
        <title>Comparative Genomics Reveals the Core Gene Toolbox for the Fungus-Insect Symbiosis.</title>
        <authorList>
            <person name="Wang Y."/>
            <person name="Stata M."/>
            <person name="Wang W."/>
            <person name="Stajich J.E."/>
            <person name="White M.M."/>
            <person name="Moncalvo J.M."/>
        </authorList>
    </citation>
    <scope>NUCLEOTIDE SEQUENCE [LARGE SCALE GENOMIC DNA]</scope>
    <source>
        <strain evidence="1 2">SWE-8-4</strain>
    </source>
</reference>
<dbReference type="EMBL" id="MBFR01000437">
    <property type="protein sequence ID" value="PVU87848.1"/>
    <property type="molecule type" value="Genomic_DNA"/>
</dbReference>
<protein>
    <submittedName>
        <fullName evidence="1">Uncharacterized protein</fullName>
    </submittedName>
</protein>
<gene>
    <name evidence="1" type="ORF">BB561_006148</name>
</gene>
<dbReference type="Proteomes" id="UP000245383">
    <property type="component" value="Unassembled WGS sequence"/>
</dbReference>
<dbReference type="AlphaFoldDB" id="A0A2T9Y6A4"/>
<accession>A0A2T9Y6A4</accession>
<organism evidence="1 2">
    <name type="scientific">Smittium simulii</name>
    <dbReference type="NCBI Taxonomy" id="133385"/>
    <lineage>
        <taxon>Eukaryota</taxon>
        <taxon>Fungi</taxon>
        <taxon>Fungi incertae sedis</taxon>
        <taxon>Zoopagomycota</taxon>
        <taxon>Kickxellomycotina</taxon>
        <taxon>Harpellomycetes</taxon>
        <taxon>Harpellales</taxon>
        <taxon>Legeriomycetaceae</taxon>
        <taxon>Smittium</taxon>
    </lineage>
</organism>
<sequence length="269" mass="31306">MSGVKYSPFYENSCKTGTSLQNDVNIITESANSVLIDYFDRCNIGETIKNFATKNVDIYLNINVYAFKKKSNIERFKYLANINGFRDIKGITVSNNNIIAQQLDLDYYAKIINDVVKIKNKEIIVGINKLVRVSNHEDSSNLETIAKMFKEYKNYFDYVLLNLYIPESSIDSAIFASKVFNEHFNSLKELQKPIYLQIESKNKKLEDESFLKVLRELECRKSEYINYFMADSFGPNSIFKKDSAYNKFKSMGKDSFDCRYHEYIGNWGK</sequence>
<evidence type="ECO:0000313" key="1">
    <source>
        <dbReference type="EMBL" id="PVU87848.1"/>
    </source>
</evidence>
<comment type="caution">
    <text evidence="1">The sequence shown here is derived from an EMBL/GenBank/DDBJ whole genome shotgun (WGS) entry which is preliminary data.</text>
</comment>
<evidence type="ECO:0000313" key="2">
    <source>
        <dbReference type="Proteomes" id="UP000245383"/>
    </source>
</evidence>